<keyword evidence="2" id="KW-1185">Reference proteome</keyword>
<accession>A0A1T4LMY7</accession>
<organism evidence="1 2">
    <name type="scientific">Treponema berlinense</name>
    <dbReference type="NCBI Taxonomy" id="225004"/>
    <lineage>
        <taxon>Bacteria</taxon>
        <taxon>Pseudomonadati</taxon>
        <taxon>Spirochaetota</taxon>
        <taxon>Spirochaetia</taxon>
        <taxon>Spirochaetales</taxon>
        <taxon>Treponemataceae</taxon>
        <taxon>Treponema</taxon>
    </lineage>
</organism>
<sequence>MKNTKKNFFYGLVLLIFAGTAFFNSCKLVDGDELRAENENYLQKLIDQKEDGDELDLSQIKDEFSLKSIEINKAITLSGGETKFDMQNIDIAVNVPGVTLKNLTNVNSVIFGEEIKKEELTVDNCDIKNLNAGDTADTSDGENIV</sequence>
<dbReference type="EMBL" id="FUXC01000002">
    <property type="protein sequence ID" value="SJZ55814.1"/>
    <property type="molecule type" value="Genomic_DNA"/>
</dbReference>
<dbReference type="RefSeq" id="WP_078930342.1">
    <property type="nucleotide sequence ID" value="NZ_FUXC01000002.1"/>
</dbReference>
<proteinExistence type="predicted"/>
<dbReference type="Proteomes" id="UP000190395">
    <property type="component" value="Unassembled WGS sequence"/>
</dbReference>
<dbReference type="GeneID" id="303366864"/>
<protein>
    <submittedName>
        <fullName evidence="1">Uncharacterized protein</fullName>
    </submittedName>
</protein>
<evidence type="ECO:0000313" key="2">
    <source>
        <dbReference type="Proteomes" id="UP000190395"/>
    </source>
</evidence>
<gene>
    <name evidence="1" type="ORF">SAMN02745152_00596</name>
</gene>
<dbReference type="STRING" id="225004.SAMN02745152_00596"/>
<reference evidence="1 2" key="1">
    <citation type="submission" date="2017-02" db="EMBL/GenBank/DDBJ databases">
        <authorList>
            <person name="Peterson S.W."/>
        </authorList>
    </citation>
    <scope>NUCLEOTIDE SEQUENCE [LARGE SCALE GENOMIC DNA]</scope>
    <source>
        <strain evidence="1 2">ATCC BAA-909</strain>
    </source>
</reference>
<evidence type="ECO:0000313" key="1">
    <source>
        <dbReference type="EMBL" id="SJZ55814.1"/>
    </source>
</evidence>
<dbReference type="AlphaFoldDB" id="A0A1T4LMY7"/>
<name>A0A1T4LMY7_9SPIR</name>